<keyword evidence="2" id="KW-1185">Reference proteome</keyword>
<reference evidence="1" key="2">
    <citation type="journal article" date="2021" name="Syst. Appl. Microbiol.">
        <title>Roseomonas hellenica sp. nov., isolated from roots of wild-growing Alkanna tinctoria.</title>
        <authorList>
            <person name="Rat A."/>
            <person name="Naranjo H.D."/>
            <person name="Lebbe L."/>
            <person name="Cnockaert M."/>
            <person name="Krigas N."/>
            <person name="Grigoriadou K."/>
            <person name="Maloupa E."/>
            <person name="Willems A."/>
        </authorList>
    </citation>
    <scope>NUCLEOTIDE SEQUENCE</scope>
    <source>
        <strain evidence="1">LMG 31231</strain>
    </source>
</reference>
<accession>A0A9X9WW32</accession>
<gene>
    <name evidence="1" type="ORF">GXW76_09275</name>
</gene>
<dbReference type="AlphaFoldDB" id="A0A9X9WW32"/>
<dbReference type="Proteomes" id="UP001138751">
    <property type="component" value="Unassembled WGS sequence"/>
</dbReference>
<name>A0A9X9WW32_9PROT</name>
<dbReference type="EMBL" id="JAAEDM010000018">
    <property type="protein sequence ID" value="MBR0671361.1"/>
    <property type="molecule type" value="Genomic_DNA"/>
</dbReference>
<protein>
    <submittedName>
        <fullName evidence="1">Uncharacterized protein</fullName>
    </submittedName>
</protein>
<proteinExistence type="predicted"/>
<evidence type="ECO:0000313" key="2">
    <source>
        <dbReference type="Proteomes" id="UP001138751"/>
    </source>
</evidence>
<dbReference type="RefSeq" id="WP_211861736.1">
    <property type="nucleotide sequence ID" value="NZ_JAAEDM010000018.1"/>
</dbReference>
<evidence type="ECO:0000313" key="1">
    <source>
        <dbReference type="EMBL" id="MBR0671361.1"/>
    </source>
</evidence>
<reference evidence="1" key="1">
    <citation type="submission" date="2020-01" db="EMBL/GenBank/DDBJ databases">
        <authorList>
            <person name="Rat A."/>
        </authorList>
    </citation>
    <scope>NUCLEOTIDE SEQUENCE</scope>
    <source>
        <strain evidence="1">LMG 31231</strain>
    </source>
</reference>
<sequence>MPSSPTALALGAGIMGLSAAWGLALAAAASDPAPMPELPVWAAGEAPPASGLLAALEGVSA</sequence>
<organism evidence="1 2">
    <name type="scientific">Neoroseomonas soli</name>
    <dbReference type="NCBI Taxonomy" id="1081025"/>
    <lineage>
        <taxon>Bacteria</taxon>
        <taxon>Pseudomonadati</taxon>
        <taxon>Pseudomonadota</taxon>
        <taxon>Alphaproteobacteria</taxon>
        <taxon>Acetobacterales</taxon>
        <taxon>Acetobacteraceae</taxon>
        <taxon>Neoroseomonas</taxon>
    </lineage>
</organism>
<comment type="caution">
    <text evidence="1">The sequence shown here is derived from an EMBL/GenBank/DDBJ whole genome shotgun (WGS) entry which is preliminary data.</text>
</comment>